<feature type="modified residue" description="4-aspartylphosphate" evidence="2">
    <location>
        <position position="93"/>
    </location>
</feature>
<evidence type="ECO:0000313" key="5">
    <source>
        <dbReference type="Proteomes" id="UP000536179"/>
    </source>
</evidence>
<dbReference type="InterPro" id="IPR001789">
    <property type="entry name" value="Sig_transdc_resp-reg_receiver"/>
</dbReference>
<keyword evidence="5" id="KW-1185">Reference proteome</keyword>
<dbReference type="InterPro" id="IPR011006">
    <property type="entry name" value="CheY-like_superfamily"/>
</dbReference>
<accession>A0A7W5DVC2</accession>
<evidence type="ECO:0000259" key="3">
    <source>
        <dbReference type="PROSITE" id="PS50110"/>
    </source>
</evidence>
<dbReference type="RefSeq" id="WP_184302275.1">
    <property type="nucleotide sequence ID" value="NZ_JACHXU010000002.1"/>
</dbReference>
<sequence>MFSHFLHDSHDIISLNDDADSAGCGLADPAEKTEASGTRNERPFVLCIDDDEDFSHGVKLCLQSRGYEVVRVSKGIDGYRLAFELAPIVILLDLHMPGDSGEEILSQLRFHPATSHIPVMIVTGIRDSNLRDRMIASGATEVLQKPLNYDQLAKEVAKFSP</sequence>
<feature type="domain" description="Response regulatory" evidence="3">
    <location>
        <begin position="44"/>
        <end position="160"/>
    </location>
</feature>
<reference evidence="4 5" key="1">
    <citation type="submission" date="2020-08" db="EMBL/GenBank/DDBJ databases">
        <title>Genomic Encyclopedia of Type Strains, Phase III (KMG-III): the genomes of soil and plant-associated and newly described type strains.</title>
        <authorList>
            <person name="Whitman W."/>
        </authorList>
    </citation>
    <scope>NUCLEOTIDE SEQUENCE [LARGE SCALE GENOMIC DNA]</scope>
    <source>
        <strain evidence="4 5">CECT 8075</strain>
    </source>
</reference>
<dbReference type="PANTHER" id="PTHR44591:SF3">
    <property type="entry name" value="RESPONSE REGULATORY DOMAIN-CONTAINING PROTEIN"/>
    <property type="match status" value="1"/>
</dbReference>
<comment type="caution">
    <text evidence="4">The sequence shown here is derived from an EMBL/GenBank/DDBJ whole genome shotgun (WGS) entry which is preliminary data.</text>
</comment>
<keyword evidence="1 2" id="KW-0597">Phosphoprotein</keyword>
<organism evidence="4 5">
    <name type="scientific">Aporhodopirellula rubra</name>
    <dbReference type="NCBI Taxonomy" id="980271"/>
    <lineage>
        <taxon>Bacteria</taxon>
        <taxon>Pseudomonadati</taxon>
        <taxon>Planctomycetota</taxon>
        <taxon>Planctomycetia</taxon>
        <taxon>Pirellulales</taxon>
        <taxon>Pirellulaceae</taxon>
        <taxon>Aporhodopirellula</taxon>
    </lineage>
</organism>
<dbReference type="PROSITE" id="PS50110">
    <property type="entry name" value="RESPONSE_REGULATORY"/>
    <property type="match status" value="1"/>
</dbReference>
<dbReference type="Proteomes" id="UP000536179">
    <property type="component" value="Unassembled WGS sequence"/>
</dbReference>
<dbReference type="SUPFAM" id="SSF52172">
    <property type="entry name" value="CheY-like"/>
    <property type="match status" value="1"/>
</dbReference>
<name>A0A7W5DVC2_9BACT</name>
<dbReference type="SMART" id="SM00448">
    <property type="entry name" value="REC"/>
    <property type="match status" value="1"/>
</dbReference>
<dbReference type="InterPro" id="IPR050595">
    <property type="entry name" value="Bact_response_regulator"/>
</dbReference>
<dbReference type="AlphaFoldDB" id="A0A7W5DVC2"/>
<proteinExistence type="predicted"/>
<dbReference type="CDD" id="cd00156">
    <property type="entry name" value="REC"/>
    <property type="match status" value="1"/>
</dbReference>
<dbReference type="Gene3D" id="3.40.50.2300">
    <property type="match status" value="1"/>
</dbReference>
<dbReference type="GO" id="GO:0000160">
    <property type="term" value="P:phosphorelay signal transduction system"/>
    <property type="evidence" value="ECO:0007669"/>
    <property type="project" value="InterPro"/>
</dbReference>
<evidence type="ECO:0000256" key="2">
    <source>
        <dbReference type="PROSITE-ProRule" id="PRU00169"/>
    </source>
</evidence>
<evidence type="ECO:0000256" key="1">
    <source>
        <dbReference type="ARBA" id="ARBA00022553"/>
    </source>
</evidence>
<dbReference type="EMBL" id="JACHXU010000002">
    <property type="protein sequence ID" value="MBB3205181.1"/>
    <property type="molecule type" value="Genomic_DNA"/>
</dbReference>
<protein>
    <submittedName>
        <fullName evidence="4">Response regulator RpfG family c-di-GMP phosphodiesterase</fullName>
    </submittedName>
</protein>
<evidence type="ECO:0000313" key="4">
    <source>
        <dbReference type="EMBL" id="MBB3205181.1"/>
    </source>
</evidence>
<dbReference type="Pfam" id="PF00072">
    <property type="entry name" value="Response_reg"/>
    <property type="match status" value="1"/>
</dbReference>
<dbReference type="PANTHER" id="PTHR44591">
    <property type="entry name" value="STRESS RESPONSE REGULATOR PROTEIN 1"/>
    <property type="match status" value="1"/>
</dbReference>
<gene>
    <name evidence="4" type="ORF">FHS27_000948</name>
</gene>